<evidence type="ECO:0000313" key="1">
    <source>
        <dbReference type="EMBL" id="CBL34329.1"/>
    </source>
</evidence>
<dbReference type="EMBL" id="FP929059">
    <property type="protein sequence ID" value="CBL34329.1"/>
    <property type="molecule type" value="Genomic_DNA"/>
</dbReference>
<dbReference type="PANTHER" id="PTHR11102:SF160">
    <property type="entry name" value="ERAD-ASSOCIATED E3 UBIQUITIN-PROTEIN LIGASE COMPONENT HRD3"/>
    <property type="match status" value="1"/>
</dbReference>
<dbReference type="PANTHER" id="PTHR11102">
    <property type="entry name" value="SEL-1-LIKE PROTEIN"/>
    <property type="match status" value="1"/>
</dbReference>
<sequence length="654" mass="75583">MEELFMAKLIVTSRYIKPNVHKKFGNYIKYIATREGVEKPTQKQESRQELDREIFMNYLDSRPNSHGLFSETDDPIILDRAAKEVANHSGALWTHIVSLRREDAERMGYIDLDHWRDLVRRHISGIATAQRVAPENICWYAAFHNKESNPHVHIVVYSTNPKEGYLTKDGIEKIRSAFANDIYKDELQNLYQQQTVVRDKLRSEAENVMNNLLSELQNGSFKNPQLEQLVLKLQTQLKISKGKKVYGYLQPNVKQTVNLIVAELSQNPVLKKMYAEWCKLEQQKYETYTSAVQKFPPLEENKMFKPIKNAVIRAVLEIEFSTEMFTEYDEGAIDEVESGRDLYIKWTAEYKFACSKLYKKHNIPKAFELFHAEAKRGNILAVFDIGKMYRNGLLGEENIPKSDEYFVKALQGFIALEPTAKRLKDYVQYRIGKMFALGYGTEQDYSKAFTWLEKSAAAGNKFAQYSLGSLYFYGNSVPQKYEKAFEYYKLSADQDNAYACYETAKMLRDGIGTEKSSEQADMYFKKAYDGFQKVAAENPDDKILYRLGMMIFSGIDYDTDRELGIEYIKQSAELGNEYAQAFLENSNRYHMTAAQNAVVSMLLSFGRLISDDYNRSLHGQKLRTEHKLKAAIRRKKQALGLKENTLENPVFKEG</sequence>
<dbReference type="NCBIfam" id="NF041499">
    <property type="entry name" value="MobP3"/>
    <property type="match status" value="1"/>
</dbReference>
<dbReference type="BioCyc" id="ESIR717961:G136L-1104-MONOMER"/>
<dbReference type="Pfam" id="PF18555">
    <property type="entry name" value="MobL"/>
    <property type="match status" value="1"/>
</dbReference>
<dbReference type="InterPro" id="IPR041073">
    <property type="entry name" value="MobL"/>
</dbReference>
<name>D4MKP6_9FIRM</name>
<dbReference type="InterPro" id="IPR006597">
    <property type="entry name" value="Sel1-like"/>
</dbReference>
<proteinExistence type="predicted"/>
<dbReference type="SUPFAM" id="SSF81901">
    <property type="entry name" value="HCP-like"/>
    <property type="match status" value="2"/>
</dbReference>
<dbReference type="SMART" id="SM00671">
    <property type="entry name" value="SEL1"/>
    <property type="match status" value="5"/>
</dbReference>
<reference evidence="1 2" key="2">
    <citation type="submission" date="2010-03" db="EMBL/GenBank/DDBJ databases">
        <authorList>
            <person name="Pajon A."/>
        </authorList>
    </citation>
    <scope>NUCLEOTIDE SEQUENCE [LARGE SCALE GENOMIC DNA]</scope>
    <source>
        <strain evidence="1 2">V10Sc8a</strain>
    </source>
</reference>
<gene>
    <name evidence="1" type="ORF">ES1_13450</name>
</gene>
<dbReference type="Proteomes" id="UP000007050">
    <property type="component" value="Chromosome"/>
</dbReference>
<dbReference type="InterPro" id="IPR011990">
    <property type="entry name" value="TPR-like_helical_dom_sf"/>
</dbReference>
<evidence type="ECO:0000313" key="2">
    <source>
        <dbReference type="Proteomes" id="UP000007050"/>
    </source>
</evidence>
<dbReference type="Gene3D" id="1.25.40.10">
    <property type="entry name" value="Tetratricopeptide repeat domain"/>
    <property type="match status" value="3"/>
</dbReference>
<dbReference type="InterPro" id="IPR050767">
    <property type="entry name" value="Sel1_AlgK"/>
</dbReference>
<dbReference type="PATRIC" id="fig|717961.3.peg.1428"/>
<dbReference type="HOGENOM" id="CLU_011901_0_0_9"/>
<dbReference type="AlphaFoldDB" id="D4MKP6"/>
<reference evidence="1 2" key="1">
    <citation type="submission" date="2010-03" db="EMBL/GenBank/DDBJ databases">
        <title>The genome sequence of Eubacterium siraeum V10Sc8a.</title>
        <authorList>
            <consortium name="metaHIT consortium -- http://www.metahit.eu/"/>
            <person name="Pajon A."/>
            <person name="Turner K."/>
            <person name="Parkhill J."/>
            <person name="Duncan S."/>
            <person name="Flint H."/>
        </authorList>
    </citation>
    <scope>NUCLEOTIDE SEQUENCE [LARGE SCALE GENOMIC DNA]</scope>
    <source>
        <strain evidence="1 2">V10Sc8a</strain>
    </source>
</reference>
<organism evidence="1 2">
    <name type="scientific">[Eubacterium] siraeum V10Sc8a</name>
    <dbReference type="NCBI Taxonomy" id="717961"/>
    <lineage>
        <taxon>Bacteria</taxon>
        <taxon>Bacillati</taxon>
        <taxon>Bacillota</taxon>
        <taxon>Clostridia</taxon>
        <taxon>Eubacteriales</taxon>
        <taxon>Oscillospiraceae</taxon>
        <taxon>Oscillospiraceae incertae sedis</taxon>
    </lineage>
</organism>
<protein>
    <submittedName>
        <fullName evidence="1">Sel1 repeat</fullName>
    </submittedName>
</protein>
<dbReference type="KEGG" id="esr:ES1_13450"/>
<dbReference type="InterPro" id="IPR048102">
    <property type="entry name" value="MobP3"/>
</dbReference>
<accession>D4MKP6</accession>
<dbReference type="Pfam" id="PF08238">
    <property type="entry name" value="Sel1"/>
    <property type="match status" value="5"/>
</dbReference>